<evidence type="ECO:0000313" key="2">
    <source>
        <dbReference type="EMBL" id="OQU81335.1"/>
    </source>
</evidence>
<feature type="region of interest" description="Disordered" evidence="1">
    <location>
        <begin position="27"/>
        <end position="70"/>
    </location>
</feature>
<evidence type="ECO:0000256" key="1">
    <source>
        <dbReference type="SAM" id="MobiDB-lite"/>
    </source>
</evidence>
<proteinExistence type="predicted"/>
<keyword evidence="3" id="KW-1185">Reference proteome</keyword>
<protein>
    <submittedName>
        <fullName evidence="2">Uncharacterized protein</fullName>
    </submittedName>
</protein>
<dbReference type="Proteomes" id="UP000000768">
    <property type="component" value="Chromosome 6"/>
</dbReference>
<organism evidence="2 3">
    <name type="scientific">Sorghum bicolor</name>
    <name type="common">Sorghum</name>
    <name type="synonym">Sorghum vulgare</name>
    <dbReference type="NCBI Taxonomy" id="4558"/>
    <lineage>
        <taxon>Eukaryota</taxon>
        <taxon>Viridiplantae</taxon>
        <taxon>Streptophyta</taxon>
        <taxon>Embryophyta</taxon>
        <taxon>Tracheophyta</taxon>
        <taxon>Spermatophyta</taxon>
        <taxon>Magnoliopsida</taxon>
        <taxon>Liliopsida</taxon>
        <taxon>Poales</taxon>
        <taxon>Poaceae</taxon>
        <taxon>PACMAD clade</taxon>
        <taxon>Panicoideae</taxon>
        <taxon>Andropogonodae</taxon>
        <taxon>Andropogoneae</taxon>
        <taxon>Sorghinae</taxon>
        <taxon>Sorghum</taxon>
    </lineage>
</organism>
<name>A0A1Z5RD09_SORBI</name>
<gene>
    <name evidence="2" type="ORF">SORBI_3006G043901</name>
</gene>
<feature type="compositionally biased region" description="Low complexity" evidence="1">
    <location>
        <begin position="56"/>
        <end position="70"/>
    </location>
</feature>
<dbReference type="Gramene" id="OQU81335">
    <property type="protein sequence ID" value="OQU81335"/>
    <property type="gene ID" value="SORBI_3006G043901"/>
</dbReference>
<feature type="compositionally biased region" description="Pro residues" evidence="1">
    <location>
        <begin position="27"/>
        <end position="37"/>
    </location>
</feature>
<reference evidence="3" key="2">
    <citation type="journal article" date="2018" name="Plant J.">
        <title>The Sorghum bicolor reference genome: improved assembly, gene annotations, a transcriptome atlas, and signatures of genome organization.</title>
        <authorList>
            <person name="McCormick R.F."/>
            <person name="Truong S.K."/>
            <person name="Sreedasyam A."/>
            <person name="Jenkins J."/>
            <person name="Shu S."/>
            <person name="Sims D."/>
            <person name="Kennedy M."/>
            <person name="Amirebrahimi M."/>
            <person name="Weers B.D."/>
            <person name="McKinley B."/>
            <person name="Mattison A."/>
            <person name="Morishige D.T."/>
            <person name="Grimwood J."/>
            <person name="Schmutz J."/>
            <person name="Mullet J.E."/>
        </authorList>
    </citation>
    <scope>NUCLEOTIDE SEQUENCE [LARGE SCALE GENOMIC DNA]</scope>
    <source>
        <strain evidence="3">cv. BTx623</strain>
    </source>
</reference>
<dbReference type="InParanoid" id="A0A1Z5RD09"/>
<evidence type="ECO:0000313" key="3">
    <source>
        <dbReference type="Proteomes" id="UP000000768"/>
    </source>
</evidence>
<feature type="region of interest" description="Disordered" evidence="1">
    <location>
        <begin position="84"/>
        <end position="106"/>
    </location>
</feature>
<accession>A0A1Z5RD09</accession>
<sequence length="139" mass="14522">MGNAVSYPYPLGKAFFPIILAIAPPAPRLAPPEPVRPSPDLGSRPRNPAASPTTTARRSPAGLRAAAPLPADGLRASRAVAVLGSEPPAPGRRLVSLPMAPPSTSSRMRSVTHITISRSCSAVMLSTRKVIVKLHLLIL</sequence>
<dbReference type="AlphaFoldDB" id="A0A1Z5RD09"/>
<dbReference type="EMBL" id="CM000765">
    <property type="protein sequence ID" value="OQU81335.1"/>
    <property type="molecule type" value="Genomic_DNA"/>
</dbReference>
<reference evidence="2 3" key="1">
    <citation type="journal article" date="2009" name="Nature">
        <title>The Sorghum bicolor genome and the diversification of grasses.</title>
        <authorList>
            <person name="Paterson A.H."/>
            <person name="Bowers J.E."/>
            <person name="Bruggmann R."/>
            <person name="Dubchak I."/>
            <person name="Grimwood J."/>
            <person name="Gundlach H."/>
            <person name="Haberer G."/>
            <person name="Hellsten U."/>
            <person name="Mitros T."/>
            <person name="Poliakov A."/>
            <person name="Schmutz J."/>
            <person name="Spannagl M."/>
            <person name="Tang H."/>
            <person name="Wang X."/>
            <person name="Wicker T."/>
            <person name="Bharti A.K."/>
            <person name="Chapman J."/>
            <person name="Feltus F.A."/>
            <person name="Gowik U."/>
            <person name="Grigoriev I.V."/>
            <person name="Lyons E."/>
            <person name="Maher C.A."/>
            <person name="Martis M."/>
            <person name="Narechania A."/>
            <person name="Otillar R.P."/>
            <person name="Penning B.W."/>
            <person name="Salamov A.A."/>
            <person name="Wang Y."/>
            <person name="Zhang L."/>
            <person name="Carpita N.C."/>
            <person name="Freeling M."/>
            <person name="Gingle A.R."/>
            <person name="Hash C.T."/>
            <person name="Keller B."/>
            <person name="Klein P."/>
            <person name="Kresovich S."/>
            <person name="McCann M.C."/>
            <person name="Ming R."/>
            <person name="Peterson D.G."/>
            <person name="Mehboob-ur-Rahman"/>
            <person name="Ware D."/>
            <person name="Westhoff P."/>
            <person name="Mayer K.F."/>
            <person name="Messing J."/>
            <person name="Rokhsar D.S."/>
        </authorList>
    </citation>
    <scope>NUCLEOTIDE SEQUENCE [LARGE SCALE GENOMIC DNA]</scope>
    <source>
        <strain evidence="3">cv. BTx623</strain>
    </source>
</reference>